<evidence type="ECO:0000256" key="13">
    <source>
        <dbReference type="ARBA" id="ARBA00023034"/>
    </source>
</evidence>
<dbReference type="PANTHER" id="PTHR12546">
    <property type="entry name" value="FER-1-LIKE"/>
    <property type="match status" value="1"/>
</dbReference>
<dbReference type="Pfam" id="PF08151">
    <property type="entry name" value="FerI"/>
    <property type="match status" value="1"/>
</dbReference>
<evidence type="ECO:0000256" key="3">
    <source>
        <dbReference type="ARBA" id="ARBA00007561"/>
    </source>
</evidence>
<keyword evidence="27" id="KW-1185">Reference proteome</keyword>
<evidence type="ECO:0000256" key="19">
    <source>
        <dbReference type="ARBA" id="ARBA00060375"/>
    </source>
</evidence>
<evidence type="ECO:0000256" key="14">
    <source>
        <dbReference type="ARBA" id="ARBA00023054"/>
    </source>
</evidence>
<gene>
    <name evidence="26" type="primary">OTOF</name>
    <name evidence="26" type="synonym">LOC115174464</name>
</gene>
<evidence type="ECO:0000256" key="5">
    <source>
        <dbReference type="ARBA" id="ARBA00022692"/>
    </source>
</evidence>
<dbReference type="SUPFAM" id="SSF49562">
    <property type="entry name" value="C2 domain (Calcium/lipid-binding domain, CaLB)"/>
    <property type="match status" value="6"/>
</dbReference>
<comment type="similarity">
    <text evidence="3">Belongs to the ferlin family.</text>
</comment>
<dbReference type="FunFam" id="2.60.40.150:FF:000081">
    <property type="entry name" value="otoferlin isoform X1"/>
    <property type="match status" value="1"/>
</dbReference>
<protein>
    <recommendedName>
        <fullName evidence="21">Otoferlin</fullName>
    </recommendedName>
    <alternativeName>
        <fullName evidence="22">Fer-1-like protein 2</fullName>
    </alternativeName>
</protein>
<dbReference type="SMART" id="SM01201">
    <property type="entry name" value="FerB"/>
    <property type="match status" value="1"/>
</dbReference>
<feature type="region of interest" description="Disordered" evidence="23">
    <location>
        <begin position="1545"/>
        <end position="1564"/>
    </location>
</feature>
<dbReference type="SMART" id="SM01202">
    <property type="entry name" value="FerI"/>
    <property type="match status" value="1"/>
</dbReference>
<evidence type="ECO:0000256" key="12">
    <source>
        <dbReference type="ARBA" id="ARBA00023018"/>
    </source>
</evidence>
<evidence type="ECO:0000256" key="1">
    <source>
        <dbReference type="ARBA" id="ARBA00004323"/>
    </source>
</evidence>
<dbReference type="CDD" id="cd04011">
    <property type="entry name" value="C2B_Ferlin"/>
    <property type="match status" value="1"/>
</dbReference>
<sequence length="1624" mass="185864">HVDLYRTPERKDMRERQLIASTGCCVQVVGLDSGLTVELVKDKVIVNTFFTRREERRKDGGMRGSREERKNITVVEARQLVGLNMDPVVCVEIGDDKKYTSMKESTNCPYYNEYFVFDFHVPPDVMFDKILKLSVIHSKNLLRSGTLVGTFKLDVGTVYSQPEHQFYHKWATLSDPDDITAGCKGYIKCDIAVVGKGDNIKTPHKANETDEDDIEGNLLLPEGVPLERQWARFYVKIYRAEGLPKMNTSIMANVKKAFIGENRDLVDPYVQVLFAGQRGKTSVQKSSYEPIWNEQVVFTEMFPPLCKRMKVQIRDSDKVNDVAIGTHFIDLRKIANDGDKGFLPTMGPAWVNMYGSTRQYTLMDEHQDLNEGLGEGVSFRARLLISVAVEILDTTSTEIVSSTEVQVDTDSKNTFVTGKIEEFFLFGSFLEATMIDRKIGDKPISFEVTIGGGGESDEEESELIQQNSSEDEADDDGDLVSVSSSPPMKPVITDRNYFHLPYFEKKPCIYIKSWWQDQRRRLYNSNIMDKIADKLVSNHRNTVRDKLKMVQNFLHRLRFLADEPQHSIPDVFVWMMSNNKRIAYARIPSKDILYSIVDEETGKDCGKVKAVFLRLPGKKGFGPAGWTVQAKMEMYLWLGLNKQRKDFLSGLPNGFEENKAPRTGSLKQVFQLRAHMYQARSLFAADSSGLSDPFARVFFSTHSQVTEVLSETLCPTWDQLLVFDDVELFGEAGELRDDPPIIVVEVYDQDTVGKAEFIGRTFAKPITKMCDEHYGPPRFPPQLEYYQIYRGNSTAGDLLAAFELLQIGQGGRAELPAINGPTDSDRGPILPVPMGIRPVLSRYRIEVLFWGLRDLKRVNLAQVDRPRVDIECAGRGVQSAPIVNFKKNPNFSTLVKWFEVDLPENELLHPPLNIRVVDCRAFGRYTLVGSHAVTSLRRFIYSPPDKTQNNWASTGRPTHTMQDAFLVLSIPITIFYIFCIKKKKKKKKGEVEEDDETDERMLDWWSKYFASIETLMEVRHLLYCFLFCLVGIWLYSVYNKELEAEYDNFEDWLHTFNLYRGKAGDDDEAALDDDRIVGRFKGSMCMYKLPLSEEFTREAGFDPNMGMFQSIPHNDPINVLVRVFVVRATDLHPADVNGKADPYVVIKLGKSELKDKENYISKQLNPVFGKAFDMEATFPMESMLTVSVYDWDLVGTDDLIGETKIDLENRYYSKHRATCGIANNYSVHGYNMWRDPMKPSQILAKLCKEGKLDGPHYGPGGRVKVANRIFMGATEIEDETDLVFTVYEHLALTVLKHWEEIPRVGCKLIPEHVETRPLLHPEKPGIEQGRIEMWVDMFPMDMPAPGPAIDISPRKPKKYELRVVIWNTDEVILEDDDYFTGEKSSDIFVRGWLKGQQEDKQDTDVHYHSLTGEGNFNWRFVFPFDYLIAEEKIVISKKESMFSWDETEYKIPARLTLQVWDADHFSADDFLGAIELDLNRFPRGAKTAKQCSIGMVQNEAELTCISIFKQKRVKGWWPFVARDENDEMELTGKVEAELHLMSAEEAEKSPVGLGRNEPDPLEKPNRPDTSLMWFVNPLKSIRYFIWHNYRWLILKALGLLLLLLLLGLFLYSFPGYLVKKMLGA</sequence>
<dbReference type="Gene3D" id="2.60.40.150">
    <property type="entry name" value="C2 domain"/>
    <property type="match status" value="5"/>
</dbReference>
<keyword evidence="4" id="KW-1003">Cell membrane</keyword>
<dbReference type="InterPro" id="IPR037725">
    <property type="entry name" value="C2F_Ferlin"/>
</dbReference>
<proteinExistence type="inferred from homology"/>
<evidence type="ECO:0000256" key="10">
    <source>
        <dbReference type="ARBA" id="ARBA00022968"/>
    </source>
</evidence>
<dbReference type="GO" id="GO:0016082">
    <property type="term" value="P:synaptic vesicle priming"/>
    <property type="evidence" value="ECO:0007669"/>
    <property type="project" value="TreeGrafter"/>
</dbReference>
<feature type="transmembrane region" description="Helical" evidence="24">
    <location>
        <begin position="964"/>
        <end position="980"/>
    </location>
</feature>
<dbReference type="GO" id="GO:0005509">
    <property type="term" value="F:calcium ion binding"/>
    <property type="evidence" value="ECO:0007669"/>
    <property type="project" value="TreeGrafter"/>
</dbReference>
<comment type="subcellular location">
    <subcellularLocation>
        <location evidence="18">Basolateral cell membrane</location>
        <topology evidence="18">Single-pass type II membrane protein</topology>
    </subcellularLocation>
    <subcellularLocation>
        <location evidence="19">Cytoplasmic vesicle</location>
        <location evidence="19">Secretory vesicle</location>
        <location evidence="19">Synaptic vesicle membrane</location>
        <topology evidence="19">Single-pass type II membrane protein</topology>
    </subcellularLocation>
    <subcellularLocation>
        <location evidence="2">Endoplasmic reticulum membrane</location>
        <topology evidence="2">Single-pass type II membrane protein</topology>
    </subcellularLocation>
    <subcellularLocation>
        <location evidence="1">Golgi apparatus membrane</location>
        <topology evidence="1">Single-pass type II membrane protein</topology>
    </subcellularLocation>
    <subcellularLocation>
        <location evidence="20">Presynaptic cell membrane</location>
        <topology evidence="20">Single-pass type II membrane protein</topology>
    </subcellularLocation>
</comment>
<keyword evidence="11 24" id="KW-1133">Transmembrane helix</keyword>
<evidence type="ECO:0000256" key="18">
    <source>
        <dbReference type="ARBA" id="ARBA00037810"/>
    </source>
</evidence>
<feature type="domain" description="C2" evidence="25">
    <location>
        <begin position="210"/>
        <end position="345"/>
    </location>
</feature>
<dbReference type="GO" id="GO:0048787">
    <property type="term" value="C:presynaptic active zone membrane"/>
    <property type="evidence" value="ECO:0007669"/>
    <property type="project" value="TreeGrafter"/>
</dbReference>
<dbReference type="GO" id="GO:0000139">
    <property type="term" value="C:Golgi membrane"/>
    <property type="evidence" value="ECO:0007669"/>
    <property type="project" value="UniProtKB-SubCell"/>
</dbReference>
<evidence type="ECO:0000256" key="17">
    <source>
        <dbReference type="ARBA" id="ARBA00023329"/>
    </source>
</evidence>
<evidence type="ECO:0000313" key="26">
    <source>
        <dbReference type="Ensembl" id="ENSSTUP00000039995.1"/>
    </source>
</evidence>
<dbReference type="InterPro" id="IPR000008">
    <property type="entry name" value="C2_dom"/>
</dbReference>
<dbReference type="SMART" id="SM00239">
    <property type="entry name" value="C2"/>
    <property type="match status" value="5"/>
</dbReference>
<dbReference type="FunFam" id="2.60.40.150:FF:000034">
    <property type="entry name" value="otoferlin isoform X2"/>
    <property type="match status" value="1"/>
</dbReference>
<feature type="domain" description="C2" evidence="25">
    <location>
        <begin position="652"/>
        <end position="779"/>
    </location>
</feature>
<name>A0A673Z120_SALTR</name>
<keyword evidence="12" id="KW-0770">Synapse</keyword>
<dbReference type="GO" id="GO:0016323">
    <property type="term" value="C:basolateral plasma membrane"/>
    <property type="evidence" value="ECO:0007669"/>
    <property type="project" value="UniProtKB-SubCell"/>
</dbReference>
<dbReference type="InterPro" id="IPR037721">
    <property type="entry name" value="Ferlin"/>
</dbReference>
<dbReference type="CDD" id="cd08374">
    <property type="entry name" value="C2F_Ferlin"/>
    <property type="match status" value="1"/>
</dbReference>
<accession>A0A673Z120</accession>
<dbReference type="PANTHER" id="PTHR12546:SF32">
    <property type="entry name" value="OTOFERLIN"/>
    <property type="match status" value="1"/>
</dbReference>
<evidence type="ECO:0000256" key="21">
    <source>
        <dbReference type="ARBA" id="ARBA00067393"/>
    </source>
</evidence>
<dbReference type="InterPro" id="IPR055072">
    <property type="entry name" value="Ferlin_DSRM"/>
</dbReference>
<feature type="domain" description="C2" evidence="25">
    <location>
        <begin position="1341"/>
        <end position="1492"/>
    </location>
</feature>
<evidence type="ECO:0000256" key="16">
    <source>
        <dbReference type="ARBA" id="ARBA00023273"/>
    </source>
</evidence>
<keyword evidence="13" id="KW-0333">Golgi apparatus</keyword>
<dbReference type="CDD" id="cd04018">
    <property type="entry name" value="C2C_Ferlin"/>
    <property type="match status" value="1"/>
</dbReference>
<dbReference type="PRINTS" id="PR00360">
    <property type="entry name" value="C2DOMAIN"/>
</dbReference>
<dbReference type="GO" id="GO:0030672">
    <property type="term" value="C:synaptic vesicle membrane"/>
    <property type="evidence" value="ECO:0007669"/>
    <property type="project" value="UniProtKB-SubCell"/>
</dbReference>
<dbReference type="InterPro" id="IPR032362">
    <property type="entry name" value="Ferlin_C"/>
</dbReference>
<evidence type="ECO:0000256" key="2">
    <source>
        <dbReference type="ARBA" id="ARBA00004648"/>
    </source>
</evidence>
<keyword evidence="9" id="KW-0106">Calcium</keyword>
<feature type="domain" description="C2" evidence="25">
    <location>
        <begin position="826"/>
        <end position="952"/>
    </location>
</feature>
<evidence type="ECO:0000256" key="9">
    <source>
        <dbReference type="ARBA" id="ARBA00022837"/>
    </source>
</evidence>
<dbReference type="GO" id="GO:0007009">
    <property type="term" value="P:plasma membrane organization"/>
    <property type="evidence" value="ECO:0007669"/>
    <property type="project" value="TreeGrafter"/>
</dbReference>
<evidence type="ECO:0000256" key="11">
    <source>
        <dbReference type="ARBA" id="ARBA00022989"/>
    </source>
</evidence>
<dbReference type="InterPro" id="IPR037722">
    <property type="entry name" value="C2C_Ferlin"/>
</dbReference>
<dbReference type="Proteomes" id="UP000472277">
    <property type="component" value="Chromosome 35"/>
</dbReference>
<evidence type="ECO:0000256" key="24">
    <source>
        <dbReference type="SAM" id="Phobius"/>
    </source>
</evidence>
<dbReference type="InterPro" id="IPR037723">
    <property type="entry name" value="C2D_Ferlin"/>
</dbReference>
<evidence type="ECO:0000256" key="20">
    <source>
        <dbReference type="ARBA" id="ARBA00060434"/>
    </source>
</evidence>
<keyword evidence="16" id="KW-0966">Cell projection</keyword>
<evidence type="ECO:0000256" key="7">
    <source>
        <dbReference type="ARBA" id="ARBA00022737"/>
    </source>
</evidence>
<organism evidence="26 27">
    <name type="scientific">Salmo trutta</name>
    <name type="common">Brown trout</name>
    <dbReference type="NCBI Taxonomy" id="8032"/>
    <lineage>
        <taxon>Eukaryota</taxon>
        <taxon>Metazoa</taxon>
        <taxon>Chordata</taxon>
        <taxon>Craniata</taxon>
        <taxon>Vertebrata</taxon>
        <taxon>Euteleostomi</taxon>
        <taxon>Actinopterygii</taxon>
        <taxon>Neopterygii</taxon>
        <taxon>Teleostei</taxon>
        <taxon>Protacanthopterygii</taxon>
        <taxon>Salmoniformes</taxon>
        <taxon>Salmonidae</taxon>
        <taxon>Salmoninae</taxon>
        <taxon>Salmo</taxon>
    </lineage>
</organism>
<evidence type="ECO:0000256" key="6">
    <source>
        <dbReference type="ARBA" id="ARBA00022723"/>
    </source>
</evidence>
<keyword evidence="17" id="KW-0968">Cytoplasmic vesicle</keyword>
<dbReference type="Pfam" id="PF08150">
    <property type="entry name" value="FerB"/>
    <property type="match status" value="1"/>
</dbReference>
<dbReference type="PROSITE" id="PS50004">
    <property type="entry name" value="C2"/>
    <property type="match status" value="6"/>
</dbReference>
<feature type="domain" description="C2" evidence="25">
    <location>
        <begin position="1102"/>
        <end position="1220"/>
    </location>
</feature>
<dbReference type="InterPro" id="IPR012968">
    <property type="entry name" value="FerIin_dom"/>
</dbReference>
<dbReference type="Ensembl" id="ENSSTUT00000041806.1">
    <property type="protein sequence ID" value="ENSSTUP00000039995.1"/>
    <property type="gene ID" value="ENSSTUG00000016416.1"/>
</dbReference>
<feature type="domain" description="C2" evidence="25">
    <location>
        <begin position="51"/>
        <end position="171"/>
    </location>
</feature>
<keyword evidence="5 24" id="KW-0812">Transmembrane</keyword>
<feature type="transmembrane region" description="Helical" evidence="24">
    <location>
        <begin position="1589"/>
        <end position="1611"/>
    </location>
</feature>
<dbReference type="FunFam" id="2.60.40.150:FF:000009">
    <property type="entry name" value="dysferlin isoform X2"/>
    <property type="match status" value="1"/>
</dbReference>
<keyword evidence="14" id="KW-0175">Coiled coil</keyword>
<evidence type="ECO:0000259" key="25">
    <source>
        <dbReference type="PROSITE" id="PS50004"/>
    </source>
</evidence>
<keyword evidence="8" id="KW-0256">Endoplasmic reticulum</keyword>
<feature type="transmembrane region" description="Helical" evidence="24">
    <location>
        <begin position="1021"/>
        <end position="1038"/>
    </location>
</feature>
<dbReference type="InterPro" id="IPR012561">
    <property type="entry name" value="Ferlin_B-domain"/>
</dbReference>
<dbReference type="Pfam" id="PF16165">
    <property type="entry name" value="Ferlin_C"/>
    <property type="match status" value="1"/>
</dbReference>
<evidence type="ECO:0000256" key="4">
    <source>
        <dbReference type="ARBA" id="ARBA00022475"/>
    </source>
</evidence>
<dbReference type="FunFam" id="2.60.40.150:FF:000054">
    <property type="entry name" value="otoferlin isoform X2"/>
    <property type="match status" value="1"/>
</dbReference>
<dbReference type="CDD" id="cd04037">
    <property type="entry name" value="C2E_Ferlin"/>
    <property type="match status" value="1"/>
</dbReference>
<keyword evidence="10" id="KW-0735">Signal-anchor</keyword>
<feature type="compositionally biased region" description="Acidic residues" evidence="23">
    <location>
        <begin position="469"/>
        <end position="478"/>
    </location>
</feature>
<evidence type="ECO:0000256" key="15">
    <source>
        <dbReference type="ARBA" id="ARBA00023136"/>
    </source>
</evidence>
<reference evidence="26" key="2">
    <citation type="submission" date="2025-09" db="UniProtKB">
        <authorList>
            <consortium name="Ensembl"/>
        </authorList>
    </citation>
    <scope>IDENTIFICATION</scope>
</reference>
<dbReference type="InterPro" id="IPR037720">
    <property type="entry name" value="C2B_Ferlin"/>
</dbReference>
<reference evidence="26" key="1">
    <citation type="submission" date="2025-08" db="UniProtKB">
        <authorList>
            <consortium name="Ensembl"/>
        </authorList>
    </citation>
    <scope>IDENTIFICATION</scope>
</reference>
<dbReference type="GeneTree" id="ENSGT00940000155086"/>
<dbReference type="FunFam" id="2.60.40.150:FF:000089">
    <property type="entry name" value="otoferlin isoform X1"/>
    <property type="match status" value="1"/>
</dbReference>
<dbReference type="InterPro" id="IPR037724">
    <property type="entry name" value="C2E_Ferlin"/>
</dbReference>
<dbReference type="GO" id="GO:0035612">
    <property type="term" value="F:AP-2 adaptor complex binding"/>
    <property type="evidence" value="ECO:0007669"/>
    <property type="project" value="TreeGrafter"/>
</dbReference>
<evidence type="ECO:0000256" key="22">
    <source>
        <dbReference type="ARBA" id="ARBA00079078"/>
    </source>
</evidence>
<keyword evidence="15 24" id="KW-0472">Membrane</keyword>
<dbReference type="GO" id="GO:0005789">
    <property type="term" value="C:endoplasmic reticulum membrane"/>
    <property type="evidence" value="ECO:0007669"/>
    <property type="project" value="UniProtKB-SubCell"/>
</dbReference>
<feature type="region of interest" description="Disordered" evidence="23">
    <location>
        <begin position="451"/>
        <end position="485"/>
    </location>
</feature>
<keyword evidence="6" id="KW-0479">Metal-binding</keyword>
<dbReference type="Pfam" id="PF22901">
    <property type="entry name" value="dsrm_Ferlin"/>
    <property type="match status" value="1"/>
</dbReference>
<dbReference type="InterPro" id="IPR035892">
    <property type="entry name" value="C2_domain_sf"/>
</dbReference>
<keyword evidence="7" id="KW-0677">Repeat</keyword>
<dbReference type="Pfam" id="PF00168">
    <property type="entry name" value="C2"/>
    <property type="match status" value="5"/>
</dbReference>
<evidence type="ECO:0000256" key="8">
    <source>
        <dbReference type="ARBA" id="ARBA00022824"/>
    </source>
</evidence>
<evidence type="ECO:0000313" key="27">
    <source>
        <dbReference type="Proteomes" id="UP000472277"/>
    </source>
</evidence>
<evidence type="ECO:0000256" key="23">
    <source>
        <dbReference type="SAM" id="MobiDB-lite"/>
    </source>
</evidence>
<dbReference type="CDD" id="cd04017">
    <property type="entry name" value="C2D_Ferlin"/>
    <property type="match status" value="1"/>
</dbReference>